<name>A0A2V3J204_9FLOR</name>
<evidence type="ECO:0000256" key="3">
    <source>
        <dbReference type="ARBA" id="ARBA00022723"/>
    </source>
</evidence>
<comment type="function">
    <text evidence="1">Apoprotein for the two 4Fe-4S centers FA and FB of photosystem I (PSI); essential for photochemical activity. FB is the terminal electron acceptor of PSI, donating electrons to ferredoxin. The C-terminus interacts with PsaA/B/D and helps assemble the protein into the PSI complex. Required for binding of PsaD and PsaE to PSI. PSI is a plastocyanin/cytochrome c6-ferredoxin oxidoreductase, converting photonic excitation into a charge separation, which transfers an electron from the donor P700 chlorophyll pair to the spectroscopically characterized acceptors A0, A1, FX, FA and FB in turn.</text>
</comment>
<evidence type="ECO:0000313" key="8">
    <source>
        <dbReference type="Proteomes" id="UP000247409"/>
    </source>
</evidence>
<protein>
    <recommendedName>
        <fullName evidence="6">4Fe-4S ferredoxin-type domain-containing protein</fullName>
    </recommendedName>
</protein>
<dbReference type="AlphaFoldDB" id="A0A2V3J204"/>
<dbReference type="PANTHER" id="PTHR24960:SF79">
    <property type="entry name" value="PHOTOSYSTEM I IRON-SULFUR CENTER"/>
    <property type="match status" value="1"/>
</dbReference>
<keyword evidence="5" id="KW-0411">Iron-sulfur</keyword>
<keyword evidence="8" id="KW-1185">Reference proteome</keyword>
<dbReference type="Pfam" id="PF25160">
    <property type="entry name" value="LdpA_Fe-S-bd"/>
    <property type="match status" value="1"/>
</dbReference>
<dbReference type="GO" id="GO:0051539">
    <property type="term" value="F:4 iron, 4 sulfur cluster binding"/>
    <property type="evidence" value="ECO:0007669"/>
    <property type="project" value="UniProtKB-KW"/>
</dbReference>
<evidence type="ECO:0000256" key="4">
    <source>
        <dbReference type="ARBA" id="ARBA00023004"/>
    </source>
</evidence>
<organism evidence="7 8">
    <name type="scientific">Gracilariopsis chorda</name>
    <dbReference type="NCBI Taxonomy" id="448386"/>
    <lineage>
        <taxon>Eukaryota</taxon>
        <taxon>Rhodophyta</taxon>
        <taxon>Florideophyceae</taxon>
        <taxon>Rhodymeniophycidae</taxon>
        <taxon>Gracilariales</taxon>
        <taxon>Gracilariaceae</taxon>
        <taxon>Gracilariopsis</taxon>
    </lineage>
</organism>
<accession>A0A2V3J204</accession>
<dbReference type="PROSITE" id="PS51379">
    <property type="entry name" value="4FE4S_FER_2"/>
    <property type="match status" value="1"/>
</dbReference>
<keyword evidence="2" id="KW-0004">4Fe-4S</keyword>
<dbReference type="InterPro" id="IPR017900">
    <property type="entry name" value="4Fe4S_Fe_S_CS"/>
</dbReference>
<dbReference type="Pfam" id="PF12617">
    <property type="entry name" value="LdpA_C"/>
    <property type="match status" value="1"/>
</dbReference>
<dbReference type="EMBL" id="NBIV01000013">
    <property type="protein sequence ID" value="PXF48476.1"/>
    <property type="molecule type" value="Genomic_DNA"/>
</dbReference>
<dbReference type="STRING" id="448386.A0A2V3J204"/>
<evidence type="ECO:0000313" key="7">
    <source>
        <dbReference type="EMBL" id="PXF48476.1"/>
    </source>
</evidence>
<dbReference type="InterPro" id="IPR050157">
    <property type="entry name" value="PSI_iron-sulfur_center"/>
</dbReference>
<keyword evidence="3" id="KW-0479">Metal-binding</keyword>
<keyword evidence="4" id="KW-0408">Iron</keyword>
<dbReference type="Proteomes" id="UP000247409">
    <property type="component" value="Unassembled WGS sequence"/>
</dbReference>
<evidence type="ECO:0000256" key="2">
    <source>
        <dbReference type="ARBA" id="ARBA00022485"/>
    </source>
</evidence>
<evidence type="ECO:0000259" key="6">
    <source>
        <dbReference type="PROSITE" id="PS51379"/>
    </source>
</evidence>
<dbReference type="InterPro" id="IPR057431">
    <property type="entry name" value="LdpA_Fe-S-bd"/>
</dbReference>
<feature type="domain" description="4Fe-4S ferredoxin-type" evidence="6">
    <location>
        <begin position="155"/>
        <end position="184"/>
    </location>
</feature>
<gene>
    <name evidence="7" type="ORF">BWQ96_01645</name>
</gene>
<comment type="caution">
    <text evidence="7">The sequence shown here is derived from an EMBL/GenBank/DDBJ whole genome shotgun (WGS) entry which is preliminary data.</text>
</comment>
<dbReference type="OrthoDB" id="204405at2759"/>
<dbReference type="PANTHER" id="PTHR24960">
    <property type="entry name" value="PHOTOSYSTEM I IRON-SULFUR CENTER-RELATED"/>
    <property type="match status" value="1"/>
</dbReference>
<dbReference type="InterPro" id="IPR021039">
    <property type="entry name" value="Fe-S-bd_prot_LdpA_C"/>
</dbReference>
<dbReference type="InterPro" id="IPR017896">
    <property type="entry name" value="4Fe4S_Fe-S-bd"/>
</dbReference>
<dbReference type="GO" id="GO:0046872">
    <property type="term" value="F:metal ion binding"/>
    <property type="evidence" value="ECO:0007669"/>
    <property type="project" value="UniProtKB-KW"/>
</dbReference>
<evidence type="ECO:0000256" key="1">
    <source>
        <dbReference type="ARBA" id="ARBA00002239"/>
    </source>
</evidence>
<evidence type="ECO:0000256" key="5">
    <source>
        <dbReference type="ARBA" id="ARBA00023014"/>
    </source>
</evidence>
<reference evidence="7 8" key="1">
    <citation type="journal article" date="2018" name="Mol. Biol. Evol.">
        <title>Analysis of the draft genome of the red seaweed Gracilariopsis chorda provides insights into genome size evolution in Rhodophyta.</title>
        <authorList>
            <person name="Lee J."/>
            <person name="Yang E.C."/>
            <person name="Graf L."/>
            <person name="Yang J.H."/>
            <person name="Qiu H."/>
            <person name="Zel Zion U."/>
            <person name="Chan C.X."/>
            <person name="Stephens T.G."/>
            <person name="Weber A.P.M."/>
            <person name="Boo G.H."/>
            <person name="Boo S.M."/>
            <person name="Kim K.M."/>
            <person name="Shin Y."/>
            <person name="Jung M."/>
            <person name="Lee S.J."/>
            <person name="Yim H.S."/>
            <person name="Lee J.H."/>
            <person name="Bhattacharya D."/>
            <person name="Yoon H.S."/>
        </authorList>
    </citation>
    <scope>NUCLEOTIDE SEQUENCE [LARGE SCALE GENOMIC DNA]</scope>
    <source>
        <strain evidence="7 8">SKKU-2015</strain>
        <tissue evidence="7">Whole body</tissue>
    </source>
</reference>
<proteinExistence type="predicted"/>
<dbReference type="SUPFAM" id="SSF54862">
    <property type="entry name" value="4Fe-4S ferredoxins"/>
    <property type="match status" value="1"/>
</dbReference>
<dbReference type="Gene3D" id="3.30.70.20">
    <property type="match status" value="1"/>
</dbReference>
<dbReference type="PROSITE" id="PS00198">
    <property type="entry name" value="4FE4S_FER_1"/>
    <property type="match status" value="1"/>
</dbReference>
<sequence>MTERNCFAIAPHLHRRLLRKRPSRRKLCLQHPRSELNVASTRGLGSLEKGSWFKLICGASSQDASSIRNLCEVYTLAGVDCIDVAADESIIRAARKGIDAGVARGLHKTDEGPLLMVSINDDSDPHFRKALFEVKYCLKDCKRPCEMVCPAEAIDLTGVIADRCYGCGRCIPVCPIGIVNAIEYVHDTSHVKSMLCQGVDCLEIHTGKGHLSQFTRLWRSIEDAVVNKLKIVAVSFPDLGADDDMAQALREMWQVISGSGRFLKSGLTLIWQTDGRPMSGDIGRGTAVHSVRLASKVLRLLDREGLPGHVQLAGGTNFATARQMREAGLLRKTGAQIDKGRLMTASGIAVGGYARKIVREELGDKYDDSLNEEELQRAAECASGLVYGFKSCFPNPT</sequence>